<gene>
    <name evidence="2" type="ordered locus">MTR_6g025540</name>
</gene>
<evidence type="ECO:0000313" key="3">
    <source>
        <dbReference type="EnsemblPlants" id="AES75108"/>
    </source>
</evidence>
<keyword evidence="1 2" id="KW-0812">Transmembrane</keyword>
<feature type="transmembrane region" description="Helical" evidence="1">
    <location>
        <begin position="6"/>
        <end position="24"/>
    </location>
</feature>
<dbReference type="AlphaFoldDB" id="G7KP44"/>
<reference evidence="3" key="3">
    <citation type="submission" date="2015-04" db="UniProtKB">
        <authorList>
            <consortium name="EnsemblPlants"/>
        </authorList>
    </citation>
    <scope>IDENTIFICATION</scope>
    <source>
        <strain evidence="3">cv. Jemalong A17</strain>
    </source>
</reference>
<dbReference type="HOGENOM" id="CLU_3071738_0_0_1"/>
<reference evidence="2 4" key="1">
    <citation type="journal article" date="2011" name="Nature">
        <title>The Medicago genome provides insight into the evolution of rhizobial symbioses.</title>
        <authorList>
            <person name="Young N.D."/>
            <person name="Debelle F."/>
            <person name="Oldroyd G.E."/>
            <person name="Geurts R."/>
            <person name="Cannon S.B."/>
            <person name="Udvardi M.K."/>
            <person name="Benedito V.A."/>
            <person name="Mayer K.F."/>
            <person name="Gouzy J."/>
            <person name="Schoof H."/>
            <person name="Van de Peer Y."/>
            <person name="Proost S."/>
            <person name="Cook D.R."/>
            <person name="Meyers B.C."/>
            <person name="Spannagl M."/>
            <person name="Cheung F."/>
            <person name="De Mita S."/>
            <person name="Krishnakumar V."/>
            <person name="Gundlach H."/>
            <person name="Zhou S."/>
            <person name="Mudge J."/>
            <person name="Bharti A.K."/>
            <person name="Murray J.D."/>
            <person name="Naoumkina M.A."/>
            <person name="Rosen B."/>
            <person name="Silverstein K.A."/>
            <person name="Tang H."/>
            <person name="Rombauts S."/>
            <person name="Zhao P.X."/>
            <person name="Zhou P."/>
            <person name="Barbe V."/>
            <person name="Bardou P."/>
            <person name="Bechner M."/>
            <person name="Bellec A."/>
            <person name="Berger A."/>
            <person name="Berges H."/>
            <person name="Bidwell S."/>
            <person name="Bisseling T."/>
            <person name="Choisne N."/>
            <person name="Couloux A."/>
            <person name="Denny R."/>
            <person name="Deshpande S."/>
            <person name="Dai X."/>
            <person name="Doyle J.J."/>
            <person name="Dudez A.M."/>
            <person name="Farmer A.D."/>
            <person name="Fouteau S."/>
            <person name="Franken C."/>
            <person name="Gibelin C."/>
            <person name="Gish J."/>
            <person name="Goldstein S."/>
            <person name="Gonzalez A.J."/>
            <person name="Green P.J."/>
            <person name="Hallab A."/>
            <person name="Hartog M."/>
            <person name="Hua A."/>
            <person name="Humphray S.J."/>
            <person name="Jeong D.H."/>
            <person name="Jing Y."/>
            <person name="Jocker A."/>
            <person name="Kenton S.M."/>
            <person name="Kim D.J."/>
            <person name="Klee K."/>
            <person name="Lai H."/>
            <person name="Lang C."/>
            <person name="Lin S."/>
            <person name="Macmil S.L."/>
            <person name="Magdelenat G."/>
            <person name="Matthews L."/>
            <person name="McCorrison J."/>
            <person name="Monaghan E.L."/>
            <person name="Mun J.H."/>
            <person name="Najar F.Z."/>
            <person name="Nicholson C."/>
            <person name="Noirot C."/>
            <person name="O'Bleness M."/>
            <person name="Paule C.R."/>
            <person name="Poulain J."/>
            <person name="Prion F."/>
            <person name="Qin B."/>
            <person name="Qu C."/>
            <person name="Retzel E.F."/>
            <person name="Riddle C."/>
            <person name="Sallet E."/>
            <person name="Samain S."/>
            <person name="Samson N."/>
            <person name="Sanders I."/>
            <person name="Saurat O."/>
            <person name="Scarpelli C."/>
            <person name="Schiex T."/>
            <person name="Segurens B."/>
            <person name="Severin A.J."/>
            <person name="Sherrier D.J."/>
            <person name="Shi R."/>
            <person name="Sims S."/>
            <person name="Singer S.R."/>
            <person name="Sinharoy S."/>
            <person name="Sterck L."/>
            <person name="Viollet A."/>
            <person name="Wang B.B."/>
            <person name="Wang K."/>
            <person name="Wang M."/>
            <person name="Wang X."/>
            <person name="Warfsmann J."/>
            <person name="Weissenbach J."/>
            <person name="White D.D."/>
            <person name="White J.D."/>
            <person name="Wiley G.B."/>
            <person name="Wincker P."/>
            <person name="Xing Y."/>
            <person name="Yang L."/>
            <person name="Yao Z."/>
            <person name="Ying F."/>
            <person name="Zhai J."/>
            <person name="Zhou L."/>
            <person name="Zuber A."/>
            <person name="Denarie J."/>
            <person name="Dixon R.A."/>
            <person name="May G.D."/>
            <person name="Schwartz D.C."/>
            <person name="Rogers J."/>
            <person name="Quetier F."/>
            <person name="Town C.D."/>
            <person name="Roe B.A."/>
        </authorList>
    </citation>
    <scope>NUCLEOTIDE SEQUENCE [LARGE SCALE GENOMIC DNA]</scope>
    <source>
        <strain evidence="2">A17</strain>
        <strain evidence="3 4">cv. Jemalong A17</strain>
    </source>
</reference>
<name>G7KP44_MEDTR</name>
<proteinExistence type="predicted"/>
<dbReference type="PaxDb" id="3880-AES75108"/>
<reference evidence="2 4" key="2">
    <citation type="journal article" date="2014" name="BMC Genomics">
        <title>An improved genome release (version Mt4.0) for the model legume Medicago truncatula.</title>
        <authorList>
            <person name="Tang H."/>
            <person name="Krishnakumar V."/>
            <person name="Bidwell S."/>
            <person name="Rosen B."/>
            <person name="Chan A."/>
            <person name="Zhou S."/>
            <person name="Gentzbittel L."/>
            <person name="Childs K.L."/>
            <person name="Yandell M."/>
            <person name="Gundlach H."/>
            <person name="Mayer K.F."/>
            <person name="Schwartz D.C."/>
            <person name="Town C.D."/>
        </authorList>
    </citation>
    <scope>GENOME REANNOTATION</scope>
    <source>
        <strain evidence="3 4">cv. Jemalong A17</strain>
    </source>
</reference>
<evidence type="ECO:0000256" key="1">
    <source>
        <dbReference type="SAM" id="Phobius"/>
    </source>
</evidence>
<evidence type="ECO:0000313" key="2">
    <source>
        <dbReference type="EMBL" id="AES75108.1"/>
    </source>
</evidence>
<evidence type="ECO:0000313" key="4">
    <source>
        <dbReference type="Proteomes" id="UP000002051"/>
    </source>
</evidence>
<keyword evidence="1" id="KW-1133">Transmembrane helix</keyword>
<protein>
    <submittedName>
        <fullName evidence="2">Transmembrane protein, putative</fullName>
    </submittedName>
</protein>
<dbReference type="EMBL" id="CM001222">
    <property type="protein sequence ID" value="AES75108.1"/>
    <property type="molecule type" value="Genomic_DNA"/>
</dbReference>
<accession>G7KP44</accession>
<keyword evidence="4" id="KW-1185">Reference proteome</keyword>
<dbReference type="Proteomes" id="UP000002051">
    <property type="component" value="Chromosome 6"/>
</dbReference>
<sequence>MGFYNALVCGSTTIASVLIVGHYVRRGLFMLVSKTQTGVVLTTVGIVVGVDGS</sequence>
<dbReference type="EnsemblPlants" id="AES75108">
    <property type="protein sequence ID" value="AES75108"/>
    <property type="gene ID" value="MTR_6g025540"/>
</dbReference>
<organism evidence="2 4">
    <name type="scientific">Medicago truncatula</name>
    <name type="common">Barrel medic</name>
    <name type="synonym">Medicago tribuloides</name>
    <dbReference type="NCBI Taxonomy" id="3880"/>
    <lineage>
        <taxon>Eukaryota</taxon>
        <taxon>Viridiplantae</taxon>
        <taxon>Streptophyta</taxon>
        <taxon>Embryophyta</taxon>
        <taxon>Tracheophyta</taxon>
        <taxon>Spermatophyta</taxon>
        <taxon>Magnoliopsida</taxon>
        <taxon>eudicotyledons</taxon>
        <taxon>Gunneridae</taxon>
        <taxon>Pentapetalae</taxon>
        <taxon>rosids</taxon>
        <taxon>fabids</taxon>
        <taxon>Fabales</taxon>
        <taxon>Fabaceae</taxon>
        <taxon>Papilionoideae</taxon>
        <taxon>50 kb inversion clade</taxon>
        <taxon>NPAAA clade</taxon>
        <taxon>Hologalegina</taxon>
        <taxon>IRL clade</taxon>
        <taxon>Trifolieae</taxon>
        <taxon>Medicago</taxon>
    </lineage>
</organism>
<keyword evidence="1" id="KW-0472">Membrane</keyword>